<evidence type="ECO:0000256" key="1">
    <source>
        <dbReference type="ARBA" id="ARBA00022730"/>
    </source>
</evidence>
<dbReference type="STRING" id="1802471.A2115_02325"/>
<dbReference type="GO" id="GO:0003735">
    <property type="term" value="F:structural constituent of ribosome"/>
    <property type="evidence" value="ECO:0007669"/>
    <property type="project" value="InterPro"/>
</dbReference>
<evidence type="ECO:0000256" key="6">
    <source>
        <dbReference type="HAMAP-Rule" id="MF_00500"/>
    </source>
</evidence>
<evidence type="ECO:0000256" key="5">
    <source>
        <dbReference type="ARBA" id="ARBA00035136"/>
    </source>
</evidence>
<sequence>MPVTKTAERALRSSSRKKIVNSILIAKLEAAIRRAKKTKKQADVSQAISFVDKAAKKHIIHKNKAARMKSSLSSTVTTTTKKSTKASSKKKPKKQKINPN</sequence>
<dbReference type="Proteomes" id="UP000176198">
    <property type="component" value="Unassembled WGS sequence"/>
</dbReference>
<dbReference type="AlphaFoldDB" id="A0A1F7WKM1"/>
<comment type="function">
    <text evidence="6">Binds directly to 16S ribosomal RNA.</text>
</comment>
<evidence type="ECO:0000256" key="3">
    <source>
        <dbReference type="ARBA" id="ARBA00022980"/>
    </source>
</evidence>
<dbReference type="GO" id="GO:0005840">
    <property type="term" value="C:ribosome"/>
    <property type="evidence" value="ECO:0007669"/>
    <property type="project" value="UniProtKB-KW"/>
</dbReference>
<gene>
    <name evidence="6" type="primary">rpsT</name>
    <name evidence="8" type="ORF">A2115_02325</name>
</gene>
<reference evidence="8 9" key="1">
    <citation type="journal article" date="2016" name="Nat. Commun.">
        <title>Thousands of microbial genomes shed light on interconnected biogeochemical processes in an aquifer system.</title>
        <authorList>
            <person name="Anantharaman K."/>
            <person name="Brown C.T."/>
            <person name="Hug L.A."/>
            <person name="Sharon I."/>
            <person name="Castelle C.J."/>
            <person name="Probst A.J."/>
            <person name="Thomas B.C."/>
            <person name="Singh A."/>
            <person name="Wilkins M.J."/>
            <person name="Karaoz U."/>
            <person name="Brodie E.L."/>
            <person name="Williams K.H."/>
            <person name="Hubbard S.S."/>
            <person name="Banfield J.F."/>
        </authorList>
    </citation>
    <scope>NUCLEOTIDE SEQUENCE [LARGE SCALE GENOMIC DNA]</scope>
</reference>
<dbReference type="EMBL" id="MGFJ01000007">
    <property type="protein sequence ID" value="OGM03067.1"/>
    <property type="molecule type" value="Genomic_DNA"/>
</dbReference>
<keyword evidence="4 6" id="KW-0687">Ribonucleoprotein</keyword>
<keyword evidence="3 6" id="KW-0689">Ribosomal protein</keyword>
<evidence type="ECO:0000256" key="4">
    <source>
        <dbReference type="ARBA" id="ARBA00023274"/>
    </source>
</evidence>
<dbReference type="Gene3D" id="1.20.58.110">
    <property type="entry name" value="Ribosomal protein S20"/>
    <property type="match status" value="1"/>
</dbReference>
<dbReference type="NCBIfam" id="TIGR00029">
    <property type="entry name" value="S20"/>
    <property type="match status" value="1"/>
</dbReference>
<evidence type="ECO:0000256" key="2">
    <source>
        <dbReference type="ARBA" id="ARBA00022884"/>
    </source>
</evidence>
<dbReference type="InterPro" id="IPR036510">
    <property type="entry name" value="Ribosomal_bS20_sf"/>
</dbReference>
<keyword evidence="2 6" id="KW-0694">RNA-binding</keyword>
<feature type="compositionally biased region" description="Low complexity" evidence="7">
    <location>
        <begin position="69"/>
        <end position="81"/>
    </location>
</feature>
<comment type="caution">
    <text evidence="8">The sequence shown here is derived from an EMBL/GenBank/DDBJ whole genome shotgun (WGS) entry which is preliminary data.</text>
</comment>
<dbReference type="SUPFAM" id="SSF46992">
    <property type="entry name" value="Ribosomal protein S20"/>
    <property type="match status" value="1"/>
</dbReference>
<name>A0A1F7WKM1_9BACT</name>
<dbReference type="GO" id="GO:1990904">
    <property type="term" value="C:ribonucleoprotein complex"/>
    <property type="evidence" value="ECO:0007669"/>
    <property type="project" value="UniProtKB-KW"/>
</dbReference>
<evidence type="ECO:0000313" key="9">
    <source>
        <dbReference type="Proteomes" id="UP000176198"/>
    </source>
</evidence>
<dbReference type="GO" id="GO:0006412">
    <property type="term" value="P:translation"/>
    <property type="evidence" value="ECO:0007669"/>
    <property type="project" value="UniProtKB-UniRule"/>
</dbReference>
<proteinExistence type="inferred from homology"/>
<organism evidence="8 9">
    <name type="scientific">Candidatus Woesebacteria bacterium GWA1_41_8</name>
    <dbReference type="NCBI Taxonomy" id="1802471"/>
    <lineage>
        <taxon>Bacteria</taxon>
        <taxon>Candidatus Woeseibacteriota</taxon>
    </lineage>
</organism>
<evidence type="ECO:0000313" key="8">
    <source>
        <dbReference type="EMBL" id="OGM03067.1"/>
    </source>
</evidence>
<keyword evidence="1 6" id="KW-0699">rRNA-binding</keyword>
<dbReference type="GO" id="GO:0019843">
    <property type="term" value="F:rRNA binding"/>
    <property type="evidence" value="ECO:0007669"/>
    <property type="project" value="UniProtKB-UniRule"/>
</dbReference>
<feature type="region of interest" description="Disordered" evidence="7">
    <location>
        <begin position="63"/>
        <end position="100"/>
    </location>
</feature>
<dbReference type="InterPro" id="IPR002583">
    <property type="entry name" value="Ribosomal_bS20"/>
</dbReference>
<dbReference type="HAMAP" id="MF_00500">
    <property type="entry name" value="Ribosomal_bS20"/>
    <property type="match status" value="1"/>
</dbReference>
<evidence type="ECO:0000256" key="7">
    <source>
        <dbReference type="SAM" id="MobiDB-lite"/>
    </source>
</evidence>
<protein>
    <recommendedName>
        <fullName evidence="5 6">Small ribosomal subunit protein bS20</fullName>
    </recommendedName>
</protein>
<feature type="compositionally biased region" description="Basic residues" evidence="7">
    <location>
        <begin position="82"/>
        <end position="100"/>
    </location>
</feature>
<accession>A0A1F7WKM1</accession>
<comment type="similarity">
    <text evidence="6">Belongs to the bacterial ribosomal protein bS20 family.</text>
</comment>
<dbReference type="Pfam" id="PF01649">
    <property type="entry name" value="Ribosomal_S20p"/>
    <property type="match status" value="1"/>
</dbReference>